<gene>
    <name evidence="4" type="ORF">MAAFP003_535</name>
</gene>
<dbReference type="InterPro" id="IPR028903">
    <property type="entry name" value="Tox-REase-7_dom"/>
</dbReference>
<proteinExistence type="predicted"/>
<dbReference type="InterPro" id="IPR057746">
    <property type="entry name" value="CpnT-like_N"/>
</dbReference>
<sequence>VTDVDPELFYDAAAAYKENSDHTAAALNKLTGVDAANAAGTHGVGPQWATAYDAAADEVGQVAYRLVNAFHNLGSLLRQDGVNHDETEDASTLNQRDAYGAPVTPPGESAGTFIDAAVKVSSVAGGGDPEPPHWDLVRGQITDGWPDGHPDHALSASAAWETFGHDLVGIDDQPGPEEQRLIVDVEAAEIAFVIDRLNEARMVSTDIAGACGDMSRAAKDYGNELKSVKDDMAFIVKCLYLIVTALDAYPPQLHLIAEAIKNTFIATAVTQINGLNAALRVTATASMKDLGVAGTAMGTALPAVKSILALVPRSVTPTPTQRVNDNRRKGRRAEEIAGIDQTVPKQRIQIVDPNTGKTRYRIPDELDRDNHVVREVKNVQKLRVTQQIRDFAEYAQERGFKFVIVVDKGRTDYQGALETLQRDYQGLQVEIDDSRNLS</sequence>
<protein>
    <submittedName>
        <fullName evidence="4">Uncharacterized protein</fullName>
    </submittedName>
</protein>
<accession>A0A2K4Y534</accession>
<evidence type="ECO:0000259" key="3">
    <source>
        <dbReference type="Pfam" id="PF25547"/>
    </source>
</evidence>
<evidence type="ECO:0000259" key="2">
    <source>
        <dbReference type="Pfam" id="PF15649"/>
    </source>
</evidence>
<dbReference type="Pfam" id="PF25547">
    <property type="entry name" value="WXG100_2"/>
    <property type="match status" value="1"/>
</dbReference>
<feature type="coiled-coil region" evidence="1">
    <location>
        <begin position="410"/>
        <end position="437"/>
    </location>
</feature>
<evidence type="ECO:0000256" key="1">
    <source>
        <dbReference type="SAM" id="Coils"/>
    </source>
</evidence>
<comment type="caution">
    <text evidence="4">The sequence shown here is derived from an EMBL/GenBank/DDBJ whole genome shotgun (WGS) entry which is preliminary data.</text>
</comment>
<keyword evidence="1" id="KW-0175">Coiled coil</keyword>
<dbReference type="EMBL" id="FXEG02000002">
    <property type="protein sequence ID" value="SOX51873.1"/>
    <property type="molecule type" value="Genomic_DNA"/>
</dbReference>
<feature type="domain" description="Outer membrane channel protein CpnT-like N-terminal" evidence="3">
    <location>
        <begin position="131"/>
        <end position="271"/>
    </location>
</feature>
<feature type="non-terminal residue" evidence="4">
    <location>
        <position position="1"/>
    </location>
</feature>
<evidence type="ECO:0000313" key="4">
    <source>
        <dbReference type="EMBL" id="SOX51873.1"/>
    </source>
</evidence>
<organism evidence="4 5">
    <name type="scientific">Mycobacterium ahvazicum</name>
    <dbReference type="NCBI Taxonomy" id="1964395"/>
    <lineage>
        <taxon>Bacteria</taxon>
        <taxon>Bacillati</taxon>
        <taxon>Actinomycetota</taxon>
        <taxon>Actinomycetes</taxon>
        <taxon>Mycobacteriales</taxon>
        <taxon>Mycobacteriaceae</taxon>
        <taxon>Mycobacterium</taxon>
        <taxon>Mycobacterium simiae complex</taxon>
    </lineage>
</organism>
<evidence type="ECO:0000313" key="5">
    <source>
        <dbReference type="Proteomes" id="UP000236318"/>
    </source>
</evidence>
<keyword evidence="5" id="KW-1185">Reference proteome</keyword>
<reference evidence="4" key="1">
    <citation type="submission" date="2018-01" db="EMBL/GenBank/DDBJ databases">
        <authorList>
            <consortium name="Urmite Genomes"/>
        </authorList>
    </citation>
    <scope>NUCLEOTIDE SEQUENCE [LARGE SCALE GENOMIC DNA]</scope>
    <source>
        <strain evidence="4">AFP003</strain>
    </source>
</reference>
<dbReference type="Proteomes" id="UP000236318">
    <property type="component" value="Unassembled WGS sequence"/>
</dbReference>
<name>A0A2K4Y534_9MYCO</name>
<feature type="domain" description="Tox-REase-7" evidence="2">
    <location>
        <begin position="330"/>
        <end position="409"/>
    </location>
</feature>
<dbReference type="Pfam" id="PF15649">
    <property type="entry name" value="Tox-REase-7"/>
    <property type="match status" value="1"/>
</dbReference>
<dbReference type="AlphaFoldDB" id="A0A2K4Y534"/>